<name>A0AAF0TCL1_SOLVR</name>
<dbReference type="PANTHER" id="PTHR46148">
    <property type="entry name" value="CHROMO DOMAIN-CONTAINING PROTEIN"/>
    <property type="match status" value="1"/>
</dbReference>
<dbReference type="AlphaFoldDB" id="A0AAF0TCL1"/>
<sequence length="165" mass="18931">MADQIYPDGLIQLPYAKAAQLLDNMAKTNKEKEKDQELATLLIQLDILAKKVMELKMSRPETIPGSNTMYSTPNGSYTSLITFIHRIGDPSRITPIEDAQVKRDLTYEEVPIAILDRQVRKLRNKEVASVKVLYQQVEKVTWEAEEAIKLKYPHLFKINEKDEDA</sequence>
<organism evidence="1 2">
    <name type="scientific">Solanum verrucosum</name>
    <dbReference type="NCBI Taxonomy" id="315347"/>
    <lineage>
        <taxon>Eukaryota</taxon>
        <taxon>Viridiplantae</taxon>
        <taxon>Streptophyta</taxon>
        <taxon>Embryophyta</taxon>
        <taxon>Tracheophyta</taxon>
        <taxon>Spermatophyta</taxon>
        <taxon>Magnoliopsida</taxon>
        <taxon>eudicotyledons</taxon>
        <taxon>Gunneridae</taxon>
        <taxon>Pentapetalae</taxon>
        <taxon>asterids</taxon>
        <taxon>lamiids</taxon>
        <taxon>Solanales</taxon>
        <taxon>Solanaceae</taxon>
        <taxon>Solanoideae</taxon>
        <taxon>Solaneae</taxon>
        <taxon>Solanum</taxon>
    </lineage>
</organism>
<protein>
    <submittedName>
        <fullName evidence="1">Uncharacterized protein</fullName>
    </submittedName>
</protein>
<evidence type="ECO:0000313" key="2">
    <source>
        <dbReference type="Proteomes" id="UP001234989"/>
    </source>
</evidence>
<keyword evidence="2" id="KW-1185">Reference proteome</keyword>
<evidence type="ECO:0000313" key="1">
    <source>
        <dbReference type="EMBL" id="WMV13509.1"/>
    </source>
</evidence>
<dbReference type="Proteomes" id="UP001234989">
    <property type="component" value="Chromosome 2"/>
</dbReference>
<accession>A0AAF0TCL1</accession>
<dbReference type="EMBL" id="CP133613">
    <property type="protein sequence ID" value="WMV13509.1"/>
    <property type="molecule type" value="Genomic_DNA"/>
</dbReference>
<dbReference type="PANTHER" id="PTHR46148:SF58">
    <property type="entry name" value="RETROTRANSPOSON PROTEIN"/>
    <property type="match status" value="1"/>
</dbReference>
<gene>
    <name evidence="1" type="ORF">MTR67_006894</name>
</gene>
<reference evidence="1" key="1">
    <citation type="submission" date="2023-08" db="EMBL/GenBank/DDBJ databases">
        <title>A de novo genome assembly of Solanum verrucosum Schlechtendal, a Mexican diploid species geographically isolated from the other diploid A-genome species in potato relatives.</title>
        <authorList>
            <person name="Hosaka K."/>
        </authorList>
    </citation>
    <scope>NUCLEOTIDE SEQUENCE</scope>
    <source>
        <tissue evidence="1">Young leaves</tissue>
    </source>
</reference>
<proteinExistence type="predicted"/>